<protein>
    <recommendedName>
        <fullName evidence="10">Peptidase A1 domain-containing protein</fullName>
    </recommendedName>
</protein>
<comment type="similarity">
    <text evidence="1 8">Belongs to the peptidase A1 family.</text>
</comment>
<dbReference type="EMBL" id="JAINDJ010000004">
    <property type="protein sequence ID" value="KAG9448899.1"/>
    <property type="molecule type" value="Genomic_DNA"/>
</dbReference>
<evidence type="ECO:0000259" key="10">
    <source>
        <dbReference type="PROSITE" id="PS51767"/>
    </source>
</evidence>
<dbReference type="InterPro" id="IPR032861">
    <property type="entry name" value="TAXi_N"/>
</dbReference>
<keyword evidence="6" id="KW-1015">Disulfide bond</keyword>
<dbReference type="AlphaFoldDB" id="A0AAV7EKL7"/>
<name>A0AAV7EKL7_ARIFI</name>
<evidence type="ECO:0000256" key="4">
    <source>
        <dbReference type="ARBA" id="ARBA00022750"/>
    </source>
</evidence>
<organism evidence="11 12">
    <name type="scientific">Aristolochia fimbriata</name>
    <name type="common">White veined hardy Dutchman's pipe vine</name>
    <dbReference type="NCBI Taxonomy" id="158543"/>
    <lineage>
        <taxon>Eukaryota</taxon>
        <taxon>Viridiplantae</taxon>
        <taxon>Streptophyta</taxon>
        <taxon>Embryophyta</taxon>
        <taxon>Tracheophyta</taxon>
        <taxon>Spermatophyta</taxon>
        <taxon>Magnoliopsida</taxon>
        <taxon>Magnoliidae</taxon>
        <taxon>Piperales</taxon>
        <taxon>Aristolochiaceae</taxon>
        <taxon>Aristolochia</taxon>
    </lineage>
</organism>
<evidence type="ECO:0000256" key="7">
    <source>
        <dbReference type="PIRSR" id="PIRSR601461-1"/>
    </source>
</evidence>
<evidence type="ECO:0000256" key="1">
    <source>
        <dbReference type="ARBA" id="ARBA00007447"/>
    </source>
</evidence>
<dbReference type="Gene3D" id="2.40.70.10">
    <property type="entry name" value="Acid Proteases"/>
    <property type="match status" value="2"/>
</dbReference>
<dbReference type="PROSITE" id="PS51767">
    <property type="entry name" value="PEPTIDASE_A1"/>
    <property type="match status" value="1"/>
</dbReference>
<reference evidence="11 12" key="1">
    <citation type="submission" date="2021-07" db="EMBL/GenBank/DDBJ databases">
        <title>The Aristolochia fimbriata genome: insights into angiosperm evolution, floral development and chemical biosynthesis.</title>
        <authorList>
            <person name="Jiao Y."/>
        </authorList>
    </citation>
    <scope>NUCLEOTIDE SEQUENCE [LARGE SCALE GENOMIC DNA]</scope>
    <source>
        <strain evidence="11">IBCAS-2021</strain>
        <tissue evidence="11">Leaf</tissue>
    </source>
</reference>
<dbReference type="PANTHER" id="PTHR13683:SF750">
    <property type="entry name" value="ASPARTYL PROTEASE AED1"/>
    <property type="match status" value="1"/>
</dbReference>
<keyword evidence="12" id="KW-1185">Reference proteome</keyword>
<evidence type="ECO:0000256" key="3">
    <source>
        <dbReference type="ARBA" id="ARBA00022729"/>
    </source>
</evidence>
<feature type="signal peptide" evidence="9">
    <location>
        <begin position="1"/>
        <end position="20"/>
    </location>
</feature>
<evidence type="ECO:0000313" key="11">
    <source>
        <dbReference type="EMBL" id="KAG9448899.1"/>
    </source>
</evidence>
<dbReference type="InterPro" id="IPR021109">
    <property type="entry name" value="Peptidase_aspartic_dom_sf"/>
</dbReference>
<dbReference type="PROSITE" id="PS00141">
    <property type="entry name" value="ASP_PROTEASE"/>
    <property type="match status" value="1"/>
</dbReference>
<dbReference type="InterPro" id="IPR001461">
    <property type="entry name" value="Aspartic_peptidase_A1"/>
</dbReference>
<proteinExistence type="inferred from homology"/>
<evidence type="ECO:0000256" key="8">
    <source>
        <dbReference type="RuleBase" id="RU000454"/>
    </source>
</evidence>
<dbReference type="Proteomes" id="UP000825729">
    <property type="component" value="Unassembled WGS sequence"/>
</dbReference>
<dbReference type="SUPFAM" id="SSF50630">
    <property type="entry name" value="Acid proteases"/>
    <property type="match status" value="1"/>
</dbReference>
<keyword evidence="5 8" id="KW-0378">Hydrolase</keyword>
<dbReference type="InterPro" id="IPR033121">
    <property type="entry name" value="PEPTIDASE_A1"/>
</dbReference>
<sequence length="469" mass="50002">MTSAFFFLVLLLSSSFLSDFQVVGSVGGKGTHHVVEVSSLFPPNECSPSNGSINGSSAMPVVHRHGPCSRISGAKLGPQEILLRDQLRVDSLQSRVSTRRRRAQPFRSSLVDQSTLEASYGASVNTANYIVTVGFGTPKKEMTVVFDTGSDLTWIQCEPCVGYCHSQKDPIFDPSESSTYYNISCGSPECKELKSSTGSAGACSSSNCVYGLQYGDQSYSVGFFATETITLGPHGAVPGFRFGCGEKNRGIFGNIAGVLGLGRDKVSLVTQSANRFKEVFSYCLPPSSSSTGYLSFGPKYPSDVRFTPLLAQDPPSFYFMDMVGIAVGGRRLPVAATVFSDAGTIIDSGTVITRLPPAAYSGLRTAFRRAMSQYPRAAALSILDTCYDLTGYKTVTVPKLVLVFRGGLEVEVVFSGILYGTRVSQICLAFAGNSDDGDVGIFGNTQQRGYDVVYDAGKGRMGFGPGGCN</sequence>
<evidence type="ECO:0000256" key="5">
    <source>
        <dbReference type="ARBA" id="ARBA00022801"/>
    </source>
</evidence>
<keyword evidence="3 9" id="KW-0732">Signal</keyword>
<gene>
    <name evidence="11" type="ORF">H6P81_008864</name>
</gene>
<keyword evidence="4 8" id="KW-0064">Aspartyl protease</keyword>
<feature type="chain" id="PRO_5043888273" description="Peptidase A1 domain-containing protein" evidence="9">
    <location>
        <begin position="21"/>
        <end position="469"/>
    </location>
</feature>
<keyword evidence="2 8" id="KW-0645">Protease</keyword>
<evidence type="ECO:0000256" key="2">
    <source>
        <dbReference type="ARBA" id="ARBA00022670"/>
    </source>
</evidence>
<dbReference type="Pfam" id="PF14541">
    <property type="entry name" value="TAXi_C"/>
    <property type="match status" value="1"/>
</dbReference>
<dbReference type="FunFam" id="2.40.70.10:FF:000013">
    <property type="entry name" value="Aspartyl protease AED1"/>
    <property type="match status" value="1"/>
</dbReference>
<dbReference type="GO" id="GO:0004190">
    <property type="term" value="F:aspartic-type endopeptidase activity"/>
    <property type="evidence" value="ECO:0007669"/>
    <property type="project" value="UniProtKB-KW"/>
</dbReference>
<evidence type="ECO:0000256" key="6">
    <source>
        <dbReference type="ARBA" id="ARBA00023157"/>
    </source>
</evidence>
<comment type="caution">
    <text evidence="11">The sequence shown here is derived from an EMBL/GenBank/DDBJ whole genome shotgun (WGS) entry which is preliminary data.</text>
</comment>
<feature type="domain" description="Peptidase A1" evidence="10">
    <location>
        <begin position="129"/>
        <end position="464"/>
    </location>
</feature>
<dbReference type="Pfam" id="PF14543">
    <property type="entry name" value="TAXi_N"/>
    <property type="match status" value="1"/>
</dbReference>
<accession>A0AAV7EKL7</accession>
<dbReference type="InterPro" id="IPR001969">
    <property type="entry name" value="Aspartic_peptidase_AS"/>
</dbReference>
<dbReference type="CDD" id="cd05472">
    <property type="entry name" value="cnd41_like"/>
    <property type="match status" value="1"/>
</dbReference>
<feature type="active site" evidence="7">
    <location>
        <position position="147"/>
    </location>
</feature>
<dbReference type="GO" id="GO:0006508">
    <property type="term" value="P:proteolysis"/>
    <property type="evidence" value="ECO:0007669"/>
    <property type="project" value="UniProtKB-KW"/>
</dbReference>
<evidence type="ECO:0000256" key="9">
    <source>
        <dbReference type="SAM" id="SignalP"/>
    </source>
</evidence>
<dbReference type="InterPro" id="IPR032799">
    <property type="entry name" value="TAXi_C"/>
</dbReference>
<evidence type="ECO:0000313" key="12">
    <source>
        <dbReference type="Proteomes" id="UP000825729"/>
    </source>
</evidence>
<dbReference type="InterPro" id="IPR033873">
    <property type="entry name" value="CND41-like"/>
</dbReference>
<feature type="active site" evidence="7">
    <location>
        <position position="347"/>
    </location>
</feature>
<dbReference type="PRINTS" id="PR00792">
    <property type="entry name" value="PEPSIN"/>
</dbReference>
<dbReference type="PANTHER" id="PTHR13683">
    <property type="entry name" value="ASPARTYL PROTEASES"/>
    <property type="match status" value="1"/>
</dbReference>
<dbReference type="FunFam" id="2.40.70.10:FF:000021">
    <property type="entry name" value="Aspartyl protease AED1"/>
    <property type="match status" value="1"/>
</dbReference>